<dbReference type="PANTHER" id="PTHR43353">
    <property type="entry name" value="SUCCINATE-SEMIALDEHYDE DEHYDROGENASE, MITOCHONDRIAL"/>
    <property type="match status" value="1"/>
</dbReference>
<dbReference type="InterPro" id="IPR029510">
    <property type="entry name" value="Ald_DH_CS_GLU"/>
</dbReference>
<dbReference type="Proteomes" id="UP001595445">
    <property type="component" value="Unassembled WGS sequence"/>
</dbReference>
<gene>
    <name evidence="6" type="ORF">ACFOD6_18185</name>
</gene>
<reference evidence="7" key="1">
    <citation type="journal article" date="2019" name="Int. J. Syst. Evol. Microbiol.">
        <title>The Global Catalogue of Microorganisms (GCM) 10K type strain sequencing project: providing services to taxonomists for standard genome sequencing and annotation.</title>
        <authorList>
            <consortium name="The Broad Institute Genomics Platform"/>
            <consortium name="The Broad Institute Genome Sequencing Center for Infectious Disease"/>
            <person name="Wu L."/>
            <person name="Ma J."/>
        </authorList>
    </citation>
    <scope>NUCLEOTIDE SEQUENCE [LARGE SCALE GENOMIC DNA]</scope>
    <source>
        <strain evidence="7">KCTC 62102</strain>
    </source>
</reference>
<evidence type="ECO:0000256" key="3">
    <source>
        <dbReference type="PROSITE-ProRule" id="PRU10007"/>
    </source>
</evidence>
<evidence type="ECO:0000259" key="5">
    <source>
        <dbReference type="Pfam" id="PF00171"/>
    </source>
</evidence>
<dbReference type="InterPro" id="IPR016162">
    <property type="entry name" value="Ald_DH_N"/>
</dbReference>
<evidence type="ECO:0000313" key="6">
    <source>
        <dbReference type="EMBL" id="MFC3087975.1"/>
    </source>
</evidence>
<feature type="domain" description="Aldehyde dehydrogenase" evidence="5">
    <location>
        <begin position="20"/>
        <end position="477"/>
    </location>
</feature>
<protein>
    <submittedName>
        <fullName evidence="6">NAD-dependent succinate-semialdehyde dehydrogenase</fullName>
        <ecNumber evidence="6">1.2.1.-</ecNumber>
    </submittedName>
</protein>
<evidence type="ECO:0000256" key="2">
    <source>
        <dbReference type="ARBA" id="ARBA00023002"/>
    </source>
</evidence>
<dbReference type="EMBL" id="JBHRSM010000043">
    <property type="protein sequence ID" value="MFC3087975.1"/>
    <property type="molecule type" value="Genomic_DNA"/>
</dbReference>
<dbReference type="InterPro" id="IPR050740">
    <property type="entry name" value="Aldehyde_DH_Superfamily"/>
</dbReference>
<keyword evidence="7" id="KW-1185">Reference proteome</keyword>
<dbReference type="InterPro" id="IPR016160">
    <property type="entry name" value="Ald_DH_CS_CYS"/>
</dbReference>
<comment type="similarity">
    <text evidence="1 4">Belongs to the aldehyde dehydrogenase family.</text>
</comment>
<dbReference type="NCBIfam" id="TIGR01780">
    <property type="entry name" value="SSADH"/>
    <property type="match status" value="1"/>
</dbReference>
<organism evidence="6 7">
    <name type="scientific">Tabrizicola soli</name>
    <dbReference type="NCBI Taxonomy" id="2185115"/>
    <lineage>
        <taxon>Bacteria</taxon>
        <taxon>Pseudomonadati</taxon>
        <taxon>Pseudomonadota</taxon>
        <taxon>Alphaproteobacteria</taxon>
        <taxon>Rhodobacterales</taxon>
        <taxon>Paracoccaceae</taxon>
        <taxon>Tabrizicola</taxon>
    </lineage>
</organism>
<dbReference type="Pfam" id="PF00171">
    <property type="entry name" value="Aldedh"/>
    <property type="match status" value="1"/>
</dbReference>
<dbReference type="PANTHER" id="PTHR43353:SF5">
    <property type="entry name" value="SUCCINATE-SEMIALDEHYDE DEHYDROGENASE, MITOCHONDRIAL"/>
    <property type="match status" value="1"/>
</dbReference>
<dbReference type="CDD" id="cd07103">
    <property type="entry name" value="ALDH_F5_SSADH_GabD"/>
    <property type="match status" value="1"/>
</dbReference>
<feature type="active site" evidence="3">
    <location>
        <position position="255"/>
    </location>
</feature>
<keyword evidence="2 4" id="KW-0560">Oxidoreductase</keyword>
<comment type="caution">
    <text evidence="6">The sequence shown here is derived from an EMBL/GenBank/DDBJ whole genome shotgun (WGS) entry which is preliminary data.</text>
</comment>
<dbReference type="PROSITE" id="PS00070">
    <property type="entry name" value="ALDEHYDE_DEHYDR_CYS"/>
    <property type="match status" value="1"/>
</dbReference>
<dbReference type="SUPFAM" id="SSF53720">
    <property type="entry name" value="ALDH-like"/>
    <property type="match status" value="1"/>
</dbReference>
<dbReference type="Gene3D" id="3.40.309.10">
    <property type="entry name" value="Aldehyde Dehydrogenase, Chain A, domain 2"/>
    <property type="match status" value="1"/>
</dbReference>
<accession>A0ABV7E048</accession>
<dbReference type="InterPro" id="IPR016161">
    <property type="entry name" value="Ald_DH/histidinol_DH"/>
</dbReference>
<dbReference type="RefSeq" id="WP_197647707.1">
    <property type="nucleotide sequence ID" value="NZ_JAEACP010000038.1"/>
</dbReference>
<dbReference type="Gene3D" id="3.40.605.10">
    <property type="entry name" value="Aldehyde Dehydrogenase, Chain A, domain 1"/>
    <property type="match status" value="1"/>
</dbReference>
<proteinExistence type="inferred from homology"/>
<dbReference type="PROSITE" id="PS00687">
    <property type="entry name" value="ALDEHYDE_DEHYDR_GLU"/>
    <property type="match status" value="1"/>
</dbReference>
<evidence type="ECO:0000256" key="4">
    <source>
        <dbReference type="RuleBase" id="RU003345"/>
    </source>
</evidence>
<evidence type="ECO:0000256" key="1">
    <source>
        <dbReference type="ARBA" id="ARBA00009986"/>
    </source>
</evidence>
<dbReference type="GO" id="GO:0016491">
    <property type="term" value="F:oxidoreductase activity"/>
    <property type="evidence" value="ECO:0007669"/>
    <property type="project" value="UniProtKB-KW"/>
</dbReference>
<dbReference type="InterPro" id="IPR010102">
    <property type="entry name" value="Succ_semiAld_DH"/>
</dbReference>
<dbReference type="EC" id="1.2.1.-" evidence="6"/>
<evidence type="ECO:0000313" key="7">
    <source>
        <dbReference type="Proteomes" id="UP001595445"/>
    </source>
</evidence>
<dbReference type="InterPro" id="IPR016163">
    <property type="entry name" value="Ald_DH_C"/>
</dbReference>
<name>A0ABV7E048_9RHOB</name>
<sequence length="484" mass="50682">MPPLKDPSLLRQSALVGARWVDAAGKGIAVTNPSTGAIIGHVPDLGETDAEEAIAAAQAAQRLWSARTAKDRGQVLRRWFDLMMAHQDDLAAILTAEQGKPLAEARGEIAYGASFIEWFAEEGRRAYGDIVPGHAPDKRILVLKQPIGVVAAITPWNFPNAMITRKAGPAFAAGCAMVLKPASQTPFSAIALAVLAERAGLPAGLFSVLTGSARRLGAVLTASPIVRKLTFTGSTEVGAQLYAQCAPTIKKLGLELGGNAPFIVFDDADLDAAVEGAIVAKFRNNGQTCVCANRIYVQAGVYDTFAAKLAGRLAGLKTGNGFAEGVTFGPLIDANAMAKVAEHIADATAKGARVILGGRPHALGGCFWQPTILTGVTAAMAVAREETFGPVAPLFRFETEEEVLTAANDTEFGLASYLFTRDLARVFRVSEALEYGMVGVNTGLVSTAEAPFGGVKASGLGREGSRHGLDDFMELKYLCVGGIG</sequence>
<dbReference type="InterPro" id="IPR015590">
    <property type="entry name" value="Aldehyde_DH_dom"/>
</dbReference>